<name>A0A543J5X0_9PSEU</name>
<protein>
    <submittedName>
        <fullName evidence="2">Uncharacterized protein</fullName>
    </submittedName>
</protein>
<comment type="caution">
    <text evidence="2">The sequence shown here is derived from an EMBL/GenBank/DDBJ whole genome shotgun (WGS) entry which is preliminary data.</text>
</comment>
<feature type="compositionally biased region" description="Polar residues" evidence="1">
    <location>
        <begin position="140"/>
        <end position="150"/>
    </location>
</feature>
<dbReference type="Proteomes" id="UP000316628">
    <property type="component" value="Unassembled WGS sequence"/>
</dbReference>
<dbReference type="EMBL" id="VFPP01000001">
    <property type="protein sequence ID" value="TQM78197.1"/>
    <property type="molecule type" value="Genomic_DNA"/>
</dbReference>
<feature type="region of interest" description="Disordered" evidence="1">
    <location>
        <begin position="1"/>
        <end position="150"/>
    </location>
</feature>
<dbReference type="AlphaFoldDB" id="A0A543J5X0"/>
<accession>A0A543J5X0</accession>
<evidence type="ECO:0000313" key="2">
    <source>
        <dbReference type="EMBL" id="TQM78197.1"/>
    </source>
</evidence>
<reference evidence="2 3" key="1">
    <citation type="submission" date="2019-06" db="EMBL/GenBank/DDBJ databases">
        <title>Sequencing the genomes of 1000 actinobacteria strains.</title>
        <authorList>
            <person name="Klenk H.-P."/>
        </authorList>
    </citation>
    <scope>NUCLEOTIDE SEQUENCE [LARGE SCALE GENOMIC DNA]</scope>
    <source>
        <strain evidence="2 3">DSM 45456</strain>
    </source>
</reference>
<evidence type="ECO:0000313" key="3">
    <source>
        <dbReference type="Proteomes" id="UP000316628"/>
    </source>
</evidence>
<feature type="compositionally biased region" description="Basic residues" evidence="1">
    <location>
        <begin position="44"/>
        <end position="56"/>
    </location>
</feature>
<keyword evidence="3" id="KW-1185">Reference proteome</keyword>
<proteinExistence type="predicted"/>
<gene>
    <name evidence="2" type="ORF">FHX81_0453</name>
</gene>
<evidence type="ECO:0000256" key="1">
    <source>
        <dbReference type="SAM" id="MobiDB-lite"/>
    </source>
</evidence>
<sequence>MAGVPCRHSHSSIVDEPRRPHHPQGNTDQNRSKPTRTAGLPTPSRRRTRRPRHLQHHQQVGARHQRQPRPGLTQRTPGHRSTDCRRTVRQRTSPQTPRIPDKLGNTPRRARDSDEPRRRDHPLTRRPRRLPLAHDHQHIHTSSYRDSPTRTARLVSSACRKFAYKPVELRRRLGGRAHRMRPRGLRDQDLDVAAGLLEHLLALHPSQHRLVQVVQLGLGRVSDVAEPDVDGGDVDGGLVADGEFDAPMDVKRLRIVAWMCRQDC</sequence>
<feature type="compositionally biased region" description="Basic and acidic residues" evidence="1">
    <location>
        <begin position="109"/>
        <end position="123"/>
    </location>
</feature>
<organism evidence="2 3">
    <name type="scientific">Saccharothrix saharensis</name>
    <dbReference type="NCBI Taxonomy" id="571190"/>
    <lineage>
        <taxon>Bacteria</taxon>
        <taxon>Bacillati</taxon>
        <taxon>Actinomycetota</taxon>
        <taxon>Actinomycetes</taxon>
        <taxon>Pseudonocardiales</taxon>
        <taxon>Pseudonocardiaceae</taxon>
        <taxon>Saccharothrix</taxon>
    </lineage>
</organism>